<proteinExistence type="predicted"/>
<feature type="region of interest" description="Disordered" evidence="1">
    <location>
        <begin position="1"/>
        <end position="24"/>
    </location>
</feature>
<name>A0A6A6APB9_9PLEO</name>
<protein>
    <submittedName>
        <fullName evidence="2">Uncharacterized protein</fullName>
    </submittedName>
</protein>
<reference evidence="2" key="1">
    <citation type="journal article" date="2020" name="Stud. Mycol.">
        <title>101 Dothideomycetes genomes: a test case for predicting lifestyles and emergence of pathogens.</title>
        <authorList>
            <person name="Haridas S."/>
            <person name="Albert R."/>
            <person name="Binder M."/>
            <person name="Bloem J."/>
            <person name="Labutti K."/>
            <person name="Salamov A."/>
            <person name="Andreopoulos B."/>
            <person name="Baker S."/>
            <person name="Barry K."/>
            <person name="Bills G."/>
            <person name="Bluhm B."/>
            <person name="Cannon C."/>
            <person name="Castanera R."/>
            <person name="Culley D."/>
            <person name="Daum C."/>
            <person name="Ezra D."/>
            <person name="Gonzalez J."/>
            <person name="Henrissat B."/>
            <person name="Kuo A."/>
            <person name="Liang C."/>
            <person name="Lipzen A."/>
            <person name="Lutzoni F."/>
            <person name="Magnuson J."/>
            <person name="Mondo S."/>
            <person name="Nolan M."/>
            <person name="Ohm R."/>
            <person name="Pangilinan J."/>
            <person name="Park H.-J."/>
            <person name="Ramirez L."/>
            <person name="Alfaro M."/>
            <person name="Sun H."/>
            <person name="Tritt A."/>
            <person name="Yoshinaga Y."/>
            <person name="Zwiers L.-H."/>
            <person name="Turgeon B."/>
            <person name="Goodwin S."/>
            <person name="Spatafora J."/>
            <person name="Crous P."/>
            <person name="Grigoriev I."/>
        </authorList>
    </citation>
    <scope>NUCLEOTIDE SEQUENCE</scope>
    <source>
        <strain evidence="2">CBS 119687</strain>
    </source>
</reference>
<dbReference type="GeneID" id="54410595"/>
<dbReference type="Proteomes" id="UP000799771">
    <property type="component" value="Unassembled WGS sequence"/>
</dbReference>
<evidence type="ECO:0000256" key="1">
    <source>
        <dbReference type="SAM" id="MobiDB-lite"/>
    </source>
</evidence>
<dbReference type="AlphaFoldDB" id="A0A6A6APB9"/>
<accession>A0A6A6APB9</accession>
<keyword evidence="3" id="KW-1185">Reference proteome</keyword>
<sequence length="150" mass="15274">MAGSTPISFPANSNPISPIERTNTFPHKTSAAVVTQTPLIDMNTPAINAAPVELDSVSVGEERRETGGTTRGIVIGGSTGVASLSDEEGVNGEVLGRGFDGSEQRVAMLASRSKDPSVIVDVPQEPTAEEVSAAKSAEGMVTPGQGLAQG</sequence>
<evidence type="ECO:0000313" key="3">
    <source>
        <dbReference type="Proteomes" id="UP000799771"/>
    </source>
</evidence>
<gene>
    <name evidence="2" type="ORF">P153DRAFT_382609</name>
</gene>
<dbReference type="RefSeq" id="XP_033527375.1">
    <property type="nucleotide sequence ID" value="XM_033670163.1"/>
</dbReference>
<dbReference type="OrthoDB" id="5310629at2759"/>
<dbReference type="EMBL" id="ML977500">
    <property type="protein sequence ID" value="KAF2132988.1"/>
    <property type="molecule type" value="Genomic_DNA"/>
</dbReference>
<feature type="region of interest" description="Disordered" evidence="1">
    <location>
        <begin position="129"/>
        <end position="150"/>
    </location>
</feature>
<evidence type="ECO:0000313" key="2">
    <source>
        <dbReference type="EMBL" id="KAF2132988.1"/>
    </source>
</evidence>
<organism evidence="2 3">
    <name type="scientific">Dothidotthia symphoricarpi CBS 119687</name>
    <dbReference type="NCBI Taxonomy" id="1392245"/>
    <lineage>
        <taxon>Eukaryota</taxon>
        <taxon>Fungi</taxon>
        <taxon>Dikarya</taxon>
        <taxon>Ascomycota</taxon>
        <taxon>Pezizomycotina</taxon>
        <taxon>Dothideomycetes</taxon>
        <taxon>Pleosporomycetidae</taxon>
        <taxon>Pleosporales</taxon>
        <taxon>Dothidotthiaceae</taxon>
        <taxon>Dothidotthia</taxon>
    </lineage>
</organism>